<proteinExistence type="predicted"/>
<dbReference type="PATRIC" id="fig|42094.4.peg.443"/>
<name>A0A0C5RL74_9BACT</name>
<dbReference type="Proteomes" id="UP000032261">
    <property type="component" value="Chromosome"/>
</dbReference>
<gene>
    <name evidence="1" type="ORF">JM47_02260</name>
</gene>
<evidence type="ECO:0000313" key="2">
    <source>
        <dbReference type="Proteomes" id="UP000032261"/>
    </source>
</evidence>
<dbReference type="KEGG" id="ude:JM47_02260"/>
<reference evidence="1 2" key="1">
    <citation type="journal article" date="2015" name="Genome Announc.">
        <title>Genome Sequence of Ureaplasma diversum Strain ATCC 49782.</title>
        <authorList>
            <person name="Marques L.M."/>
            <person name="Guimaraes A.M."/>
            <person name="Martins H.B."/>
            <person name="Rezende I.S."/>
            <person name="Barbosa M.S."/>
            <person name="Campos G.B."/>
            <person name="do Nascimento N.C."/>
            <person name="Dos Santos A.P."/>
            <person name="Amorim A.T."/>
            <person name="Santos V.M."/>
            <person name="Messick J.B."/>
            <person name="Timenetsky J."/>
        </authorList>
    </citation>
    <scope>NUCLEOTIDE SEQUENCE [LARGE SCALE GENOMIC DNA]</scope>
    <source>
        <strain evidence="1 2">ATCC 49782</strain>
    </source>
</reference>
<dbReference type="RefSeq" id="WP_208894803.1">
    <property type="nucleotide sequence ID" value="NZ_CP009770.1"/>
</dbReference>
<dbReference type="HOGENOM" id="CLU_1045626_0_0_14"/>
<organism evidence="1 2">
    <name type="scientific">Ureaplasma diversum</name>
    <dbReference type="NCBI Taxonomy" id="42094"/>
    <lineage>
        <taxon>Bacteria</taxon>
        <taxon>Bacillati</taxon>
        <taxon>Mycoplasmatota</taxon>
        <taxon>Mycoplasmoidales</taxon>
        <taxon>Mycoplasmoidaceae</taxon>
        <taxon>Ureaplasma</taxon>
    </lineage>
</organism>
<evidence type="ECO:0000313" key="1">
    <source>
        <dbReference type="EMBL" id="AJQ45393.1"/>
    </source>
</evidence>
<dbReference type="AlphaFoldDB" id="A0A0C5RL74"/>
<protein>
    <submittedName>
        <fullName evidence="1">Uncharacterized protein</fullName>
    </submittedName>
</protein>
<accession>A0A0C5RL74</accession>
<dbReference type="EMBL" id="CP009770">
    <property type="protein sequence ID" value="AJQ45393.1"/>
    <property type="molecule type" value="Genomic_DNA"/>
</dbReference>
<sequence>MDVKIKNFDECEKALENGKQITPIIEPKLLYASEDSFKRESSWIQKLEENADSKTLERAKNFYNNYQNQWYKPVVLNWISSAIDFAKEWFDDTRINKPIYDLLYDKQLLDKGYSVYEIIKLVEIELKDNVDFKNYVISDVDIWKSLTLSWGETKTNLNYEDEYYYNSEKLKNNQHNHFFSKLDDKQLLEFKEAYEDNESLVEWINNSCFKEEYDDWLKRNKRVINQATLNPNYFVRIRLKIKDISIIQKQLEERNLVSGQQQEIEQ</sequence>